<protein>
    <submittedName>
        <fullName evidence="3">Uncharacterized protein LOC118428617</fullName>
    </submittedName>
</protein>
<dbReference type="OMA" id="EEENFWD"/>
<gene>
    <name evidence="3" type="primary">LOC118428617</name>
</gene>
<dbReference type="RefSeq" id="XP_035694615.1">
    <property type="nucleotide sequence ID" value="XM_035838722.1"/>
</dbReference>
<feature type="compositionally biased region" description="Pro residues" evidence="1">
    <location>
        <begin position="406"/>
        <end position="418"/>
    </location>
</feature>
<feature type="region of interest" description="Disordered" evidence="1">
    <location>
        <begin position="369"/>
        <end position="434"/>
    </location>
</feature>
<reference evidence="3" key="2">
    <citation type="submission" date="2025-08" db="UniProtKB">
        <authorList>
            <consortium name="RefSeq"/>
        </authorList>
    </citation>
    <scope>IDENTIFICATION</scope>
    <source>
        <strain evidence="3">S238N-H82</strain>
        <tissue evidence="3">Testes</tissue>
    </source>
</reference>
<feature type="compositionally biased region" description="Basic and acidic residues" evidence="1">
    <location>
        <begin position="395"/>
        <end position="405"/>
    </location>
</feature>
<dbReference type="PANTHER" id="PTHR31702:SF2">
    <property type="entry name" value="TESTIS-EXPRESSED PROTEIN 33"/>
    <property type="match status" value="1"/>
</dbReference>
<dbReference type="InterPro" id="IPR029234">
    <property type="entry name" value="CIMIP4"/>
</dbReference>
<dbReference type="Pfam" id="PF15400">
    <property type="entry name" value="TEX33"/>
    <property type="match status" value="1"/>
</dbReference>
<keyword evidence="2" id="KW-1185">Reference proteome</keyword>
<dbReference type="Proteomes" id="UP000001554">
    <property type="component" value="Chromosome 13"/>
</dbReference>
<sequence length="434" mass="50092">MAVPTMSHFKAKRTQALPDRSLFGTTLDYDTNLKKAPTPELDKIGDDLLRPNTKWKERMQVTVPFATTVSDEKNLATLSLKQDNVRQLAGDIRGLREQALYFRPEQVLELQNIRRNLTKAAVREEREKEEQASTTSTGRYYADIKPSYRDLEHSEAVNNVGIGNTGQYDWHRQGPKRAKAAPYKVIGDVFHTGNFTTSRQADRGYDMPLQLKASQLRTSDRHMLEKTKQPRVVESHHVPANIRHTYGTKITKEAMQDEELKSKVLRERRKKTPRHTALPPLKDDITDPVYTDLSNVIRLDVLPGAPYHTKSEVASHFTVDVHKNVQRDEDYLKFGRKTDYLGRWTESNVYHQTMKKVWDKYIAEQPKYQANREILPREKPKPKPPPKPKSKPKPKAQDNGKKEDPPPPPPEEPPPPPPVEEENFWDFYDQPLNL</sequence>
<organism evidence="2 3">
    <name type="scientific">Branchiostoma floridae</name>
    <name type="common">Florida lancelet</name>
    <name type="synonym">Amphioxus</name>
    <dbReference type="NCBI Taxonomy" id="7739"/>
    <lineage>
        <taxon>Eukaryota</taxon>
        <taxon>Metazoa</taxon>
        <taxon>Chordata</taxon>
        <taxon>Cephalochordata</taxon>
        <taxon>Leptocardii</taxon>
        <taxon>Amphioxiformes</taxon>
        <taxon>Branchiostomatidae</taxon>
        <taxon>Branchiostoma</taxon>
    </lineage>
</organism>
<accession>A0A9J7M8N0</accession>
<name>A0A9J7M8N0_BRAFL</name>
<proteinExistence type="predicted"/>
<dbReference type="KEGG" id="bfo:118428617"/>
<evidence type="ECO:0000256" key="1">
    <source>
        <dbReference type="SAM" id="MobiDB-lite"/>
    </source>
</evidence>
<dbReference type="PANTHER" id="PTHR31702">
    <property type="entry name" value="TESTIS-EXPRESSED PROTEIN 33"/>
    <property type="match status" value="1"/>
</dbReference>
<reference evidence="2" key="1">
    <citation type="journal article" date="2020" name="Nat. Ecol. Evol.">
        <title>Deeply conserved synteny resolves early events in vertebrate evolution.</title>
        <authorList>
            <person name="Simakov O."/>
            <person name="Marletaz F."/>
            <person name="Yue J.X."/>
            <person name="O'Connell B."/>
            <person name="Jenkins J."/>
            <person name="Brandt A."/>
            <person name="Calef R."/>
            <person name="Tung C.H."/>
            <person name="Huang T.K."/>
            <person name="Schmutz J."/>
            <person name="Satoh N."/>
            <person name="Yu J.K."/>
            <person name="Putnam N.H."/>
            <person name="Green R.E."/>
            <person name="Rokhsar D.S."/>
        </authorList>
    </citation>
    <scope>NUCLEOTIDE SEQUENCE [LARGE SCALE GENOMIC DNA]</scope>
    <source>
        <strain evidence="2">S238N-H82</strain>
    </source>
</reference>
<dbReference type="OrthoDB" id="5977581at2759"/>
<feature type="compositionally biased region" description="Basic residues" evidence="1">
    <location>
        <begin position="382"/>
        <end position="394"/>
    </location>
</feature>
<evidence type="ECO:0000313" key="2">
    <source>
        <dbReference type="Proteomes" id="UP000001554"/>
    </source>
</evidence>
<dbReference type="AlphaFoldDB" id="A0A9J7M8N0"/>
<dbReference type="GeneID" id="118428617"/>
<evidence type="ECO:0000313" key="3">
    <source>
        <dbReference type="RefSeq" id="XP_035694615.1"/>
    </source>
</evidence>